<dbReference type="Gene3D" id="3.40.50.300">
    <property type="entry name" value="P-loop containing nucleotide triphosphate hydrolases"/>
    <property type="match status" value="2"/>
</dbReference>
<dbReference type="GO" id="GO:0005737">
    <property type="term" value="C:cytoplasm"/>
    <property type="evidence" value="ECO:0007669"/>
    <property type="project" value="TreeGrafter"/>
</dbReference>
<evidence type="ECO:0000256" key="8">
    <source>
        <dbReference type="ARBA" id="ARBA00023235"/>
    </source>
</evidence>
<comment type="catalytic activity">
    <reaction evidence="10 11">
        <text>Couples ATP hydrolysis with the unwinding of duplex DNA by translocating in the 3'-5' direction.</text>
        <dbReference type="EC" id="5.6.2.4"/>
    </reaction>
</comment>
<evidence type="ECO:0000256" key="5">
    <source>
        <dbReference type="ARBA" id="ARBA00022806"/>
    </source>
</evidence>
<feature type="domain" description="Helicase ATP-binding" evidence="12">
    <location>
        <begin position="22"/>
        <end position="197"/>
    </location>
</feature>
<feature type="non-terminal residue" evidence="14">
    <location>
        <position position="513"/>
    </location>
</feature>
<comment type="catalytic activity">
    <reaction evidence="11">
        <text>ATP + H2O = ADP + phosphate + H(+)</text>
        <dbReference type="Rhea" id="RHEA:13065"/>
        <dbReference type="ChEBI" id="CHEBI:15377"/>
        <dbReference type="ChEBI" id="CHEBI:15378"/>
        <dbReference type="ChEBI" id="CHEBI:30616"/>
        <dbReference type="ChEBI" id="CHEBI:43474"/>
        <dbReference type="ChEBI" id="CHEBI:456216"/>
    </reaction>
</comment>
<keyword evidence="5 11" id="KW-0347">Helicase</keyword>
<dbReference type="SUPFAM" id="SSF52540">
    <property type="entry name" value="P-loop containing nucleoside triphosphate hydrolases"/>
    <property type="match status" value="1"/>
</dbReference>
<dbReference type="InterPro" id="IPR032284">
    <property type="entry name" value="RecQ_Zn-bd"/>
</dbReference>
<dbReference type="GO" id="GO:0003677">
    <property type="term" value="F:DNA binding"/>
    <property type="evidence" value="ECO:0007669"/>
    <property type="project" value="UniProtKB-KW"/>
</dbReference>
<dbReference type="SMART" id="SM00956">
    <property type="entry name" value="RQC"/>
    <property type="match status" value="1"/>
</dbReference>
<comment type="caution">
    <text evidence="14">The sequence shown here is derived from an EMBL/GenBank/DDBJ whole genome shotgun (WGS) entry which is preliminary data.</text>
</comment>
<evidence type="ECO:0000256" key="10">
    <source>
        <dbReference type="ARBA" id="ARBA00034617"/>
    </source>
</evidence>
<dbReference type="EC" id="5.6.2.4" evidence="11"/>
<dbReference type="GO" id="GO:0005524">
    <property type="term" value="F:ATP binding"/>
    <property type="evidence" value="ECO:0007669"/>
    <property type="project" value="UniProtKB-KW"/>
</dbReference>
<dbReference type="PROSITE" id="PS51194">
    <property type="entry name" value="HELICASE_CTER"/>
    <property type="match status" value="1"/>
</dbReference>
<feature type="non-terminal residue" evidence="14">
    <location>
        <position position="1"/>
    </location>
</feature>
<feature type="domain" description="Helicase C-terminal" evidence="13">
    <location>
        <begin position="212"/>
        <end position="373"/>
    </location>
</feature>
<dbReference type="SMART" id="SM00490">
    <property type="entry name" value="HELICc"/>
    <property type="match status" value="1"/>
</dbReference>
<dbReference type="PROSITE" id="PS51192">
    <property type="entry name" value="HELICASE_ATP_BIND_1"/>
    <property type="match status" value="1"/>
</dbReference>
<dbReference type="eggNOG" id="KOG0351">
    <property type="taxonomic scope" value="Eukaryota"/>
</dbReference>
<evidence type="ECO:0000256" key="4">
    <source>
        <dbReference type="ARBA" id="ARBA00022801"/>
    </source>
</evidence>
<keyword evidence="8" id="KW-0413">Isomerase</keyword>
<dbReference type="InterPro" id="IPR014001">
    <property type="entry name" value="Helicase_ATP-bd"/>
</dbReference>
<dbReference type="EMBL" id="AGSI01000002">
    <property type="protein sequence ID" value="EIE26685.1"/>
    <property type="molecule type" value="Genomic_DNA"/>
</dbReference>
<evidence type="ECO:0000256" key="6">
    <source>
        <dbReference type="ARBA" id="ARBA00022840"/>
    </source>
</evidence>
<dbReference type="PANTHER" id="PTHR13710:SF156">
    <property type="entry name" value="ATP-DEPENDENT DNA HELICASE Q-LIKE 4B"/>
    <property type="match status" value="1"/>
</dbReference>
<keyword evidence="7" id="KW-0238">DNA-binding</keyword>
<evidence type="ECO:0000256" key="11">
    <source>
        <dbReference type="RuleBase" id="RU364117"/>
    </source>
</evidence>
<dbReference type="CDD" id="cd17920">
    <property type="entry name" value="DEXHc_RecQ"/>
    <property type="match status" value="1"/>
</dbReference>
<dbReference type="RefSeq" id="XP_005651229.1">
    <property type="nucleotide sequence ID" value="XM_005651172.1"/>
</dbReference>
<dbReference type="KEGG" id="csl:COCSUDRAFT_2628"/>
<dbReference type="GO" id="GO:0070417">
    <property type="term" value="P:cellular response to cold"/>
    <property type="evidence" value="ECO:0007669"/>
    <property type="project" value="UniProtKB-ARBA"/>
</dbReference>
<evidence type="ECO:0000259" key="13">
    <source>
        <dbReference type="PROSITE" id="PS51194"/>
    </source>
</evidence>
<dbReference type="Pfam" id="PF09382">
    <property type="entry name" value="RQC"/>
    <property type="match status" value="1"/>
</dbReference>
<dbReference type="AlphaFoldDB" id="I0Z7R6"/>
<dbReference type="Gene3D" id="1.10.10.10">
    <property type="entry name" value="Winged helix-like DNA-binding domain superfamily/Winged helix DNA-binding domain"/>
    <property type="match status" value="1"/>
</dbReference>
<dbReference type="FunFam" id="3.40.50.300:FF:000340">
    <property type="entry name" value="Bloom syndrome, RecQ helicase"/>
    <property type="match status" value="1"/>
</dbReference>
<evidence type="ECO:0000313" key="15">
    <source>
        <dbReference type="Proteomes" id="UP000007264"/>
    </source>
</evidence>
<keyword evidence="6 11" id="KW-0067">ATP-binding</keyword>
<dbReference type="InterPro" id="IPR027417">
    <property type="entry name" value="P-loop_NTPase"/>
</dbReference>
<keyword evidence="3 11" id="KW-0547">Nucleotide-binding</keyword>
<dbReference type="Pfam" id="PF00271">
    <property type="entry name" value="Helicase_C"/>
    <property type="match status" value="1"/>
</dbReference>
<dbReference type="FunFam" id="3.40.50.300:FF:000296">
    <property type="entry name" value="ATP-dependent DNA helicase RecQ"/>
    <property type="match status" value="1"/>
</dbReference>
<dbReference type="GO" id="GO:0016887">
    <property type="term" value="F:ATP hydrolysis activity"/>
    <property type="evidence" value="ECO:0007669"/>
    <property type="project" value="RHEA"/>
</dbReference>
<keyword evidence="4 11" id="KW-0378">Hydrolase</keyword>
<reference evidence="14 15" key="1">
    <citation type="journal article" date="2012" name="Genome Biol.">
        <title>The genome of the polar eukaryotic microalga coccomyxa subellipsoidea reveals traits of cold adaptation.</title>
        <authorList>
            <person name="Blanc G."/>
            <person name="Agarkova I."/>
            <person name="Grimwood J."/>
            <person name="Kuo A."/>
            <person name="Brueggeman A."/>
            <person name="Dunigan D."/>
            <person name="Gurnon J."/>
            <person name="Ladunga I."/>
            <person name="Lindquist E."/>
            <person name="Lucas S."/>
            <person name="Pangilinan J."/>
            <person name="Proschold T."/>
            <person name="Salamov A."/>
            <person name="Schmutz J."/>
            <person name="Weeks D."/>
            <person name="Yamada T."/>
            <person name="Claverie J.M."/>
            <person name="Grigoriev I."/>
            <person name="Van Etten J."/>
            <person name="Lomsadze A."/>
            <person name="Borodovsky M."/>
        </authorList>
    </citation>
    <scope>NUCLEOTIDE SEQUENCE [LARGE SCALE GENOMIC DNA]</scope>
    <source>
        <strain evidence="14 15">C-169</strain>
    </source>
</reference>
<dbReference type="SUPFAM" id="SSF46785">
    <property type="entry name" value="Winged helix' DNA-binding domain"/>
    <property type="match status" value="1"/>
</dbReference>
<dbReference type="GO" id="GO:0005694">
    <property type="term" value="C:chromosome"/>
    <property type="evidence" value="ECO:0007669"/>
    <property type="project" value="TreeGrafter"/>
</dbReference>
<name>I0Z7R6_COCSC</name>
<keyword evidence="15" id="KW-1185">Reference proteome</keyword>
<evidence type="ECO:0000313" key="14">
    <source>
        <dbReference type="EMBL" id="EIE26685.1"/>
    </source>
</evidence>
<protein>
    <recommendedName>
        <fullName evidence="11">ATP-dependent DNA helicase</fullName>
        <ecNumber evidence="11">5.6.2.4</ecNumber>
    </recommendedName>
</protein>
<gene>
    <name evidence="14" type="ORF">COCSUDRAFT_2628</name>
</gene>
<evidence type="ECO:0000256" key="3">
    <source>
        <dbReference type="ARBA" id="ARBA00022741"/>
    </source>
</evidence>
<dbReference type="GO" id="GO:0005634">
    <property type="term" value="C:nucleus"/>
    <property type="evidence" value="ECO:0007669"/>
    <property type="project" value="UniProtKB-SubCell"/>
</dbReference>
<comment type="similarity">
    <text evidence="2 11">Belongs to the helicase family. RecQ subfamily.</text>
</comment>
<evidence type="ECO:0000256" key="7">
    <source>
        <dbReference type="ARBA" id="ARBA00023125"/>
    </source>
</evidence>
<dbReference type="InterPro" id="IPR004589">
    <property type="entry name" value="DNA_helicase_ATP-dep_RecQ"/>
</dbReference>
<comment type="subcellular location">
    <subcellularLocation>
        <location evidence="1 11">Nucleus</location>
    </subcellularLocation>
</comment>
<dbReference type="InterPro" id="IPR011545">
    <property type="entry name" value="DEAD/DEAH_box_helicase_dom"/>
</dbReference>
<dbReference type="InterPro" id="IPR036390">
    <property type="entry name" value="WH_DNA-bd_sf"/>
</dbReference>
<evidence type="ECO:0000259" key="12">
    <source>
        <dbReference type="PROSITE" id="PS51192"/>
    </source>
</evidence>
<dbReference type="SMART" id="SM00487">
    <property type="entry name" value="DEXDc"/>
    <property type="match status" value="1"/>
</dbReference>
<dbReference type="GO" id="GO:0043138">
    <property type="term" value="F:3'-5' DNA helicase activity"/>
    <property type="evidence" value="ECO:0007669"/>
    <property type="project" value="UniProtKB-EC"/>
</dbReference>
<dbReference type="InterPro" id="IPR001650">
    <property type="entry name" value="Helicase_C-like"/>
</dbReference>
<dbReference type="Pfam" id="PF16124">
    <property type="entry name" value="RecQ_Zn_bind"/>
    <property type="match status" value="1"/>
</dbReference>
<evidence type="ECO:0000256" key="9">
    <source>
        <dbReference type="ARBA" id="ARBA00023242"/>
    </source>
</evidence>
<dbReference type="GO" id="GO:0000724">
    <property type="term" value="P:double-strand break repair via homologous recombination"/>
    <property type="evidence" value="ECO:0007669"/>
    <property type="project" value="TreeGrafter"/>
</dbReference>
<dbReference type="PANTHER" id="PTHR13710">
    <property type="entry name" value="DNA HELICASE RECQ FAMILY MEMBER"/>
    <property type="match status" value="1"/>
</dbReference>
<keyword evidence="9 11" id="KW-0539">Nucleus</keyword>
<dbReference type="NCBIfam" id="TIGR00614">
    <property type="entry name" value="recQ_fam"/>
    <property type="match status" value="1"/>
</dbReference>
<evidence type="ECO:0000256" key="1">
    <source>
        <dbReference type="ARBA" id="ARBA00004123"/>
    </source>
</evidence>
<sequence>LAIANEDFFGNASFRPNQLEAINATIKGNDCFVLMPTGGGKSLCYQLPALLTNGVTVVISPLVSLIQDQVFHLQQAGIACGYLSGTQDYEDSRSIMQRLQQTPPDIRVLFVTPEKVARSDYLMRTLDVLHSRRLLDRVAVDEAHCVSQWGHDFRPDYKGLSVFKRRYPMVPLLALTATATPRVQHDVVQQLSLKHCVVFRSSFNRQNLRYGKFDDAIKEMEDRIARNFCHHGRVQCGIVYCLSRNDCEKVAAELQEYSRGCVFHYHAALTQQEREEVQANWTHDRMQIIVATIAFGMGINKPDVRFVMHFSVPKSLEGYHQETGRGGRDGKVATCILYYSYADAVRMRHMLKQSAEEQNTSPAQLQCNMDSLNHMIAYCEEQVECRRSVLLAHFGESFDVKRCHGTCDVCASRNGQEFEQRDLTAEALAVVRLVRAVKQHGSLSHVVDVFRGANTKAVKDRGHAQLPDHGAGKALSKNEALRLLRKMVVVGVLSEETFRADNQYGGVMSHLSV</sequence>
<dbReference type="OrthoDB" id="10261556at2759"/>
<organism evidence="14 15">
    <name type="scientific">Coccomyxa subellipsoidea (strain C-169)</name>
    <name type="common">Green microalga</name>
    <dbReference type="NCBI Taxonomy" id="574566"/>
    <lineage>
        <taxon>Eukaryota</taxon>
        <taxon>Viridiplantae</taxon>
        <taxon>Chlorophyta</taxon>
        <taxon>core chlorophytes</taxon>
        <taxon>Trebouxiophyceae</taxon>
        <taxon>Trebouxiophyceae incertae sedis</taxon>
        <taxon>Coccomyxaceae</taxon>
        <taxon>Coccomyxa</taxon>
        <taxon>Coccomyxa subellipsoidea</taxon>
    </lineage>
</organism>
<dbReference type="Proteomes" id="UP000007264">
    <property type="component" value="Unassembled WGS sequence"/>
</dbReference>
<dbReference type="Pfam" id="PF00270">
    <property type="entry name" value="DEAD"/>
    <property type="match status" value="1"/>
</dbReference>
<evidence type="ECO:0000256" key="2">
    <source>
        <dbReference type="ARBA" id="ARBA00005446"/>
    </source>
</evidence>
<dbReference type="InterPro" id="IPR018982">
    <property type="entry name" value="RQC_domain"/>
</dbReference>
<accession>I0Z7R6</accession>
<dbReference type="GeneID" id="17044695"/>
<proteinExistence type="inferred from homology"/>
<dbReference type="GO" id="GO:0009378">
    <property type="term" value="F:four-way junction helicase activity"/>
    <property type="evidence" value="ECO:0007669"/>
    <property type="project" value="TreeGrafter"/>
</dbReference>
<dbReference type="GO" id="GO:0006260">
    <property type="term" value="P:DNA replication"/>
    <property type="evidence" value="ECO:0007669"/>
    <property type="project" value="InterPro"/>
</dbReference>
<dbReference type="InterPro" id="IPR036388">
    <property type="entry name" value="WH-like_DNA-bd_sf"/>
</dbReference>
<dbReference type="STRING" id="574566.I0Z7R6"/>